<gene>
    <name evidence="5" type="primary">C18orf25</name>
</gene>
<protein>
    <recommendedName>
        <fullName evidence="4">E3 ubiquitin-protein ligase Arkadia N-terminal domain-containing protein</fullName>
    </recommendedName>
</protein>
<dbReference type="Pfam" id="PF15303">
    <property type="entry name" value="RNF111_N"/>
    <property type="match status" value="1"/>
</dbReference>
<feature type="compositionally biased region" description="Low complexity" evidence="3">
    <location>
        <begin position="104"/>
        <end position="117"/>
    </location>
</feature>
<feature type="compositionally biased region" description="Basic residues" evidence="3">
    <location>
        <begin position="209"/>
        <end position="227"/>
    </location>
</feature>
<evidence type="ECO:0000259" key="4">
    <source>
        <dbReference type="Pfam" id="PF15303"/>
    </source>
</evidence>
<dbReference type="InterPro" id="IPR029306">
    <property type="entry name" value="RNF111_N"/>
</dbReference>
<dbReference type="AlphaFoldDB" id="A0A3Q1IEU0"/>
<dbReference type="PANTHER" id="PTHR16200">
    <property type="entry name" value="RING ZINC FINGER"/>
    <property type="match status" value="1"/>
</dbReference>
<dbReference type="OrthoDB" id="9938906at2759"/>
<sequence length="380" mass="41269">MKMADSEKAEEFVDAECPPECLHETQSAMTSVQGEQDEHLKTETTTSTSSPPREKEPDSPLHTEGEQSLLSMPCLMKELRRDSPESQHASTGSDKPMSRHIYESDSSNPCMLSPSSSGHLADSDTLSSGEEGVAPPVGEDEEGNMEASNDPGQAAARQTSATATGGRKSRRSRSESEMPPNAMAAKKNRCQPTVVAAGGQEKQINGKLAKVKGQRSQKHKERMRLLRQKREAAARKKYNLLQDSSTSDSELTCDSSTSSSEDEDDDTSGGSKTIKTDIPDHVEAELSHKESLQHNKGQINIASSDSEVEIVGVQEKARCAHPCGGVIKSLSSWKENSVEQLNSTNQPQIWTTVSPQPNWVSPPEVVDLTLDEDAGHKYLL</sequence>
<reference evidence="5" key="3">
    <citation type="submission" date="2025-09" db="UniProtKB">
        <authorList>
            <consortium name="Ensembl"/>
        </authorList>
    </citation>
    <scope>IDENTIFICATION</scope>
</reference>
<dbReference type="GO" id="GO:0005634">
    <property type="term" value="C:nucleus"/>
    <property type="evidence" value="ECO:0007669"/>
    <property type="project" value="UniProtKB-SubCell"/>
</dbReference>
<feature type="compositionally biased region" description="Basic and acidic residues" evidence="3">
    <location>
        <begin position="52"/>
        <end position="65"/>
    </location>
</feature>
<dbReference type="Proteomes" id="UP000265040">
    <property type="component" value="Chromosome 12"/>
</dbReference>
<feature type="region of interest" description="Disordered" evidence="3">
    <location>
        <begin position="1"/>
        <end position="279"/>
    </location>
</feature>
<keyword evidence="2" id="KW-0539">Nucleus</keyword>
<evidence type="ECO:0000313" key="5">
    <source>
        <dbReference type="Ensembl" id="ENSATEP00000020162.1"/>
    </source>
</evidence>
<dbReference type="GeneTree" id="ENSGT00390000016167"/>
<feature type="compositionally biased region" description="Low complexity" evidence="3">
    <location>
        <begin position="152"/>
        <end position="166"/>
    </location>
</feature>
<proteinExistence type="predicted"/>
<accession>A0A3Q1IEU0</accession>
<comment type="subcellular location">
    <subcellularLocation>
        <location evidence="1">Nucleus</location>
    </subcellularLocation>
</comment>
<evidence type="ECO:0000256" key="1">
    <source>
        <dbReference type="ARBA" id="ARBA00004123"/>
    </source>
</evidence>
<name>A0A3Q1IEU0_ANATE</name>
<organism evidence="5 6">
    <name type="scientific">Anabas testudineus</name>
    <name type="common">Climbing perch</name>
    <name type="synonym">Anthias testudineus</name>
    <dbReference type="NCBI Taxonomy" id="64144"/>
    <lineage>
        <taxon>Eukaryota</taxon>
        <taxon>Metazoa</taxon>
        <taxon>Chordata</taxon>
        <taxon>Craniata</taxon>
        <taxon>Vertebrata</taxon>
        <taxon>Euteleostomi</taxon>
        <taxon>Actinopterygii</taxon>
        <taxon>Neopterygii</taxon>
        <taxon>Teleostei</taxon>
        <taxon>Neoteleostei</taxon>
        <taxon>Acanthomorphata</taxon>
        <taxon>Anabantaria</taxon>
        <taxon>Anabantiformes</taxon>
        <taxon>Anabantoidei</taxon>
        <taxon>Anabantidae</taxon>
        <taxon>Anabas</taxon>
    </lineage>
</organism>
<feature type="compositionally biased region" description="Polar residues" evidence="3">
    <location>
        <begin position="24"/>
        <end position="34"/>
    </location>
</feature>
<evidence type="ECO:0000256" key="3">
    <source>
        <dbReference type="SAM" id="MobiDB-lite"/>
    </source>
</evidence>
<evidence type="ECO:0000256" key="2">
    <source>
        <dbReference type="ARBA" id="ARBA00023242"/>
    </source>
</evidence>
<feature type="compositionally biased region" description="Low complexity" evidence="3">
    <location>
        <begin position="243"/>
        <end position="259"/>
    </location>
</feature>
<reference evidence="5" key="1">
    <citation type="submission" date="2021-04" db="EMBL/GenBank/DDBJ databases">
        <authorList>
            <consortium name="Wellcome Sanger Institute Data Sharing"/>
        </authorList>
    </citation>
    <scope>NUCLEOTIDE SEQUENCE [LARGE SCALE GENOMIC DNA]</scope>
</reference>
<dbReference type="Ensembl" id="ENSATET00000020508.3">
    <property type="protein sequence ID" value="ENSATEP00000020162.1"/>
    <property type="gene ID" value="ENSATEG00000014053.3"/>
</dbReference>
<reference evidence="5" key="2">
    <citation type="submission" date="2025-08" db="UniProtKB">
        <authorList>
            <consortium name="Ensembl"/>
        </authorList>
    </citation>
    <scope>IDENTIFICATION</scope>
</reference>
<keyword evidence="6" id="KW-1185">Reference proteome</keyword>
<dbReference type="InterPro" id="IPR051073">
    <property type="entry name" value="ZNRF3_Arkadia_E3_ligases"/>
</dbReference>
<evidence type="ECO:0000313" key="6">
    <source>
        <dbReference type="Proteomes" id="UP000265040"/>
    </source>
</evidence>
<feature type="compositionally biased region" description="Basic and acidic residues" evidence="3">
    <location>
        <begin position="1"/>
        <end position="11"/>
    </location>
</feature>
<feature type="domain" description="E3 ubiquitin-protein ligase Arkadia N-terminal" evidence="4">
    <location>
        <begin position="103"/>
        <end position="266"/>
    </location>
</feature>